<reference evidence="1 2" key="1">
    <citation type="submission" date="2019-06" db="EMBL/GenBank/DDBJ databases">
        <title>Sequencing the genomes of 1000 actinobacteria strains.</title>
        <authorList>
            <person name="Klenk H.-P."/>
        </authorList>
    </citation>
    <scope>NUCLEOTIDE SEQUENCE [LARGE SCALE GENOMIC DNA]</scope>
    <source>
        <strain evidence="1 2">DSM 12362</strain>
    </source>
</reference>
<evidence type="ECO:0000313" key="1">
    <source>
        <dbReference type="EMBL" id="TQM95766.1"/>
    </source>
</evidence>
<dbReference type="Proteomes" id="UP000315133">
    <property type="component" value="Unassembled WGS sequence"/>
</dbReference>
<dbReference type="Gene3D" id="1.10.10.660">
    <property type="entry name" value="conserved protein of unknown function from Enterococcus faecalis V583"/>
    <property type="match status" value="1"/>
</dbReference>
<gene>
    <name evidence="1" type="ORF">FB476_0616</name>
</gene>
<dbReference type="OrthoDB" id="6193532at2"/>
<dbReference type="RefSeq" id="WP_141817474.1">
    <property type="nucleotide sequence ID" value="NZ_BAAAIL010000003.1"/>
</dbReference>
<organism evidence="1 2">
    <name type="scientific">Ornithinimicrobium humiphilum</name>
    <dbReference type="NCBI Taxonomy" id="125288"/>
    <lineage>
        <taxon>Bacteria</taxon>
        <taxon>Bacillati</taxon>
        <taxon>Actinomycetota</taxon>
        <taxon>Actinomycetes</taxon>
        <taxon>Micrococcales</taxon>
        <taxon>Ornithinimicrobiaceae</taxon>
        <taxon>Ornithinimicrobium</taxon>
    </lineage>
</organism>
<dbReference type="InterPro" id="IPR024033">
    <property type="entry name" value="OXTCase_su_AllG_h-dom"/>
</dbReference>
<sequence>MSTSPLHGLLSREPAVVTAGAPLFADALRAQAVPVTDVEWRPPLEGTADAVARVLADPRRVEANALALERITSAGAELVRLAPASEALDLKPGEFLHSGPPLTWERASGPMRGALIGAMLFEGLAETEEEAVEKLAGPDITLAPCHSRGAVGPMAGVISPSMWVFELRDPVHGTVSHCSLNEGLGKVLRYGAYSEEVLVRLRWMRDVLGPVLGEAVERHGPIDIKAYLAQMLQMGDEGHNRNRSATLMFLRDLLPHIVTQVGERSAEDIAEVCRFVGANDHFALNLVMPACKLAMAAAKGIEGSSVVVTMARNGTDFGIQLAGTGDEWFTAPANTPQGLFLGSYGPEDANPDIGDSAITETAGMGGFVMATAPAIVRLVGGDVDFALTTTRTMYEITLGEHPTLQVPILEFRGAPIAIDAVAVARTGVLPQINTGMAGRVAGVGQVGAGLVTPPEDVFVQALQALAERVPAGGGAA</sequence>
<proteinExistence type="predicted"/>
<dbReference type="Gene3D" id="3.90.1710.10">
    <property type="entry name" value="Enterococcus faecalis V583 domain"/>
    <property type="match status" value="1"/>
</dbReference>
<name>A0A543KL06_9MICO</name>
<dbReference type="InterPro" id="IPR009499">
    <property type="entry name" value="AllG-like"/>
</dbReference>
<keyword evidence="2" id="KW-1185">Reference proteome</keyword>
<dbReference type="Pfam" id="PF06545">
    <property type="entry name" value="AllG"/>
    <property type="match status" value="1"/>
</dbReference>
<dbReference type="EMBL" id="VFPU01000001">
    <property type="protein sequence ID" value="TQM95766.1"/>
    <property type="molecule type" value="Genomic_DNA"/>
</dbReference>
<dbReference type="Gene3D" id="3.90.1700.10">
    <property type="entry name" value="v583 domain like"/>
    <property type="match status" value="1"/>
</dbReference>
<accession>A0A543KL06</accession>
<evidence type="ECO:0000313" key="2">
    <source>
        <dbReference type="Proteomes" id="UP000315133"/>
    </source>
</evidence>
<dbReference type="AlphaFoldDB" id="A0A543KL06"/>
<protein>
    <submittedName>
        <fullName evidence="1">Uncharacterized protein DUF1116</fullName>
    </submittedName>
</protein>
<comment type="caution">
    <text evidence="1">The sequence shown here is derived from an EMBL/GenBank/DDBJ whole genome shotgun (WGS) entry which is preliminary data.</text>
</comment>